<reference evidence="1" key="1">
    <citation type="submission" date="2020-05" db="EMBL/GenBank/DDBJ databases">
        <authorList>
            <person name="Chiriac C."/>
            <person name="Salcher M."/>
            <person name="Ghai R."/>
            <person name="Kavagutti S V."/>
        </authorList>
    </citation>
    <scope>NUCLEOTIDE SEQUENCE</scope>
</reference>
<organism evidence="1">
    <name type="scientific">freshwater metagenome</name>
    <dbReference type="NCBI Taxonomy" id="449393"/>
    <lineage>
        <taxon>unclassified sequences</taxon>
        <taxon>metagenomes</taxon>
        <taxon>ecological metagenomes</taxon>
    </lineage>
</organism>
<dbReference type="Gene3D" id="1.10.150.240">
    <property type="entry name" value="Putative phosphatase, domain 2"/>
    <property type="match status" value="1"/>
</dbReference>
<dbReference type="EMBL" id="CAEZSR010000041">
    <property type="protein sequence ID" value="CAB4555912.1"/>
    <property type="molecule type" value="Genomic_DNA"/>
</dbReference>
<proteinExistence type="predicted"/>
<evidence type="ECO:0000313" key="1">
    <source>
        <dbReference type="EMBL" id="CAB4555912.1"/>
    </source>
</evidence>
<protein>
    <submittedName>
        <fullName evidence="1">Unannotated protein</fullName>
    </submittedName>
</protein>
<dbReference type="InterPro" id="IPR023198">
    <property type="entry name" value="PGP-like_dom2"/>
</dbReference>
<dbReference type="InterPro" id="IPR050155">
    <property type="entry name" value="HAD-like_hydrolase_sf"/>
</dbReference>
<dbReference type="InterPro" id="IPR036412">
    <property type="entry name" value="HAD-like_sf"/>
</dbReference>
<name>A0A6J6CWM8_9ZZZZ</name>
<dbReference type="SFLD" id="SFLDG01129">
    <property type="entry name" value="C1.5:_HAD__Beta-PGM__Phosphata"/>
    <property type="match status" value="1"/>
</dbReference>
<dbReference type="SUPFAM" id="SSF56784">
    <property type="entry name" value="HAD-like"/>
    <property type="match status" value="1"/>
</dbReference>
<sequence length="237" mass="25558">MPAADRSPVLLWDIDGTLLRTPGLGVRAFARALESVTGHPIARTTYDFGGKTDPVIARDLLAAVGVEGDRADALVPRLLAEVERTYDEFADDLRRTIVRLPGVPELLDRCHAAGAVQSVVTGNIRFVAHRKLQAGDVHHRLLLDHGGYGSDHHERAELVRLALARLAAHRGVDAIDPERVWVIGDTPRDAACARDNGVRCLLVATGTYDETALQGLGAEHVLADLADVESVVRLLTA</sequence>
<dbReference type="InterPro" id="IPR023214">
    <property type="entry name" value="HAD_sf"/>
</dbReference>
<dbReference type="SFLD" id="SFLDS00003">
    <property type="entry name" value="Haloacid_Dehalogenase"/>
    <property type="match status" value="1"/>
</dbReference>
<dbReference type="PANTHER" id="PTHR43434:SF1">
    <property type="entry name" value="PHOSPHOGLYCOLATE PHOSPHATASE"/>
    <property type="match status" value="1"/>
</dbReference>
<dbReference type="GO" id="GO:0006281">
    <property type="term" value="P:DNA repair"/>
    <property type="evidence" value="ECO:0007669"/>
    <property type="project" value="TreeGrafter"/>
</dbReference>
<dbReference type="PANTHER" id="PTHR43434">
    <property type="entry name" value="PHOSPHOGLYCOLATE PHOSPHATASE"/>
    <property type="match status" value="1"/>
</dbReference>
<dbReference type="Gene3D" id="3.40.50.1000">
    <property type="entry name" value="HAD superfamily/HAD-like"/>
    <property type="match status" value="1"/>
</dbReference>
<dbReference type="Pfam" id="PF12710">
    <property type="entry name" value="HAD"/>
    <property type="match status" value="1"/>
</dbReference>
<dbReference type="GO" id="GO:0008967">
    <property type="term" value="F:phosphoglycolate phosphatase activity"/>
    <property type="evidence" value="ECO:0007669"/>
    <property type="project" value="TreeGrafter"/>
</dbReference>
<dbReference type="AlphaFoldDB" id="A0A6J6CWM8"/>
<accession>A0A6J6CWM8</accession>
<gene>
    <name evidence="1" type="ORF">UFOPK1493_01403</name>
</gene>